<dbReference type="Proteomes" id="UP001469553">
    <property type="component" value="Unassembled WGS sequence"/>
</dbReference>
<reference evidence="2 3" key="1">
    <citation type="submission" date="2021-06" db="EMBL/GenBank/DDBJ databases">
        <authorList>
            <person name="Palmer J.M."/>
        </authorList>
    </citation>
    <scope>NUCLEOTIDE SEQUENCE [LARGE SCALE GENOMIC DNA]</scope>
    <source>
        <strain evidence="2 3">AS_MEX2019</strain>
        <tissue evidence="2">Muscle</tissue>
    </source>
</reference>
<keyword evidence="3" id="KW-1185">Reference proteome</keyword>
<dbReference type="EMBL" id="JAHRIP010054426">
    <property type="protein sequence ID" value="MEQ2301699.1"/>
    <property type="molecule type" value="Genomic_DNA"/>
</dbReference>
<proteinExistence type="predicted"/>
<gene>
    <name evidence="2" type="ORF">AMECASPLE_038773</name>
</gene>
<accession>A0ABV0Z740</accession>
<name>A0ABV0Z740_9TELE</name>
<evidence type="ECO:0000313" key="2">
    <source>
        <dbReference type="EMBL" id="MEQ2301699.1"/>
    </source>
</evidence>
<protein>
    <submittedName>
        <fullName evidence="2">Uncharacterized protein</fullName>
    </submittedName>
</protein>
<organism evidence="2 3">
    <name type="scientific">Ameca splendens</name>
    <dbReference type="NCBI Taxonomy" id="208324"/>
    <lineage>
        <taxon>Eukaryota</taxon>
        <taxon>Metazoa</taxon>
        <taxon>Chordata</taxon>
        <taxon>Craniata</taxon>
        <taxon>Vertebrata</taxon>
        <taxon>Euteleostomi</taxon>
        <taxon>Actinopterygii</taxon>
        <taxon>Neopterygii</taxon>
        <taxon>Teleostei</taxon>
        <taxon>Neoteleostei</taxon>
        <taxon>Acanthomorphata</taxon>
        <taxon>Ovalentaria</taxon>
        <taxon>Atherinomorphae</taxon>
        <taxon>Cyprinodontiformes</taxon>
        <taxon>Goodeidae</taxon>
        <taxon>Ameca</taxon>
    </lineage>
</organism>
<feature type="compositionally biased region" description="Low complexity" evidence="1">
    <location>
        <begin position="22"/>
        <end position="35"/>
    </location>
</feature>
<evidence type="ECO:0000313" key="3">
    <source>
        <dbReference type="Proteomes" id="UP001469553"/>
    </source>
</evidence>
<feature type="compositionally biased region" description="Low complexity" evidence="1">
    <location>
        <begin position="45"/>
        <end position="75"/>
    </location>
</feature>
<evidence type="ECO:0000256" key="1">
    <source>
        <dbReference type="SAM" id="MobiDB-lite"/>
    </source>
</evidence>
<feature type="region of interest" description="Disordered" evidence="1">
    <location>
        <begin position="1"/>
        <end position="79"/>
    </location>
</feature>
<comment type="caution">
    <text evidence="2">The sequence shown here is derived from an EMBL/GenBank/DDBJ whole genome shotgun (WGS) entry which is preliminary data.</text>
</comment>
<sequence length="290" mass="31125">MEEAGISLPTPESPVLIPGRMRSSPPSTFSATSTSSRRRRHHHGPSSSPTATAVSPESPTSAASPAAAEFPAGFGSRPGRHRCRKTVAIGVFRVGASNPFTEGPPAMVSSRLFSPELGDGHSACSAVLQLPVQPPAPSWIQAGQEEMKKFMKERCCGFVLHLMDHPEDLDLVHSVLQADFIVEGWLDAPAPLSAGGPFDPLLVAVKAAKPLDSEPQPAAAGLQSLVTTRRSPWADCLHFHTMLRRSPWMGCFHFLAVLRRSPWAGCLHDLVQSTCLVSSGGCYWNYGLML</sequence>